<accession>A0ABQ7GAJ2</accession>
<feature type="region of interest" description="Disordered" evidence="1">
    <location>
        <begin position="1"/>
        <end position="55"/>
    </location>
</feature>
<dbReference type="PANTHER" id="PTHR48191">
    <property type="entry name" value="PROTEIN HHL1 CHLOROPLASTIC"/>
    <property type="match status" value="1"/>
</dbReference>
<evidence type="ECO:0000313" key="3">
    <source>
        <dbReference type="Proteomes" id="UP000815325"/>
    </source>
</evidence>
<dbReference type="PANTHER" id="PTHR48191:SF2">
    <property type="entry name" value="PROTEIN HHL1, CHLOROPLASTIC"/>
    <property type="match status" value="1"/>
</dbReference>
<keyword evidence="3" id="KW-1185">Reference proteome</keyword>
<name>A0ABQ7GAJ2_DUNSA</name>
<feature type="compositionally biased region" description="Polar residues" evidence="1">
    <location>
        <begin position="1"/>
        <end position="20"/>
    </location>
</feature>
<sequence>MQTSLLSQQRTASLASTTARQGLVPHKFSRSTLPTRPDVQVSAKGKKGGGRPMMPGQQMQMYMEGKLEVKEGRWLPLSVVKGGPAANYLLKAMESEWGRKLYSKTLLRQIGMAIYRDREKIEQNIRERYPPFAKLKSKNFQYAFKIRDKSNPQSWIKADKITVFPPEEVMGGTAQEQLSRLINPESIAQMFSKS</sequence>
<dbReference type="InterPro" id="IPR045388">
    <property type="entry name" value="HHL1-like"/>
</dbReference>
<dbReference type="EMBL" id="MU069933">
    <property type="protein sequence ID" value="KAF5831632.1"/>
    <property type="molecule type" value="Genomic_DNA"/>
</dbReference>
<comment type="caution">
    <text evidence="2">The sequence shown here is derived from an EMBL/GenBank/DDBJ whole genome shotgun (WGS) entry which is preliminary data.</text>
</comment>
<proteinExistence type="predicted"/>
<gene>
    <name evidence="2" type="ORF">DUNSADRAFT_12792</name>
</gene>
<dbReference type="Proteomes" id="UP000815325">
    <property type="component" value="Unassembled WGS sequence"/>
</dbReference>
<evidence type="ECO:0000313" key="2">
    <source>
        <dbReference type="EMBL" id="KAF5831632.1"/>
    </source>
</evidence>
<protein>
    <submittedName>
        <fullName evidence="2">Uncharacterized protein</fullName>
    </submittedName>
</protein>
<evidence type="ECO:0000256" key="1">
    <source>
        <dbReference type="SAM" id="MobiDB-lite"/>
    </source>
</evidence>
<reference evidence="2" key="1">
    <citation type="submission" date="2017-08" db="EMBL/GenBank/DDBJ databases">
        <authorList>
            <person name="Polle J.E."/>
            <person name="Barry K."/>
            <person name="Cushman J."/>
            <person name="Schmutz J."/>
            <person name="Tran D."/>
            <person name="Hathwaick L.T."/>
            <person name="Yim W.C."/>
            <person name="Jenkins J."/>
            <person name="Mckie-Krisberg Z.M."/>
            <person name="Prochnik S."/>
            <person name="Lindquist E."/>
            <person name="Dockter R.B."/>
            <person name="Adam C."/>
            <person name="Molina H."/>
            <person name="Bunkerborg J."/>
            <person name="Jin E."/>
            <person name="Buchheim M."/>
            <person name="Magnuson J."/>
        </authorList>
    </citation>
    <scope>NUCLEOTIDE SEQUENCE</scope>
    <source>
        <strain evidence="2">CCAP 19/18</strain>
    </source>
</reference>
<organism evidence="2 3">
    <name type="scientific">Dunaliella salina</name>
    <name type="common">Green alga</name>
    <name type="synonym">Protococcus salinus</name>
    <dbReference type="NCBI Taxonomy" id="3046"/>
    <lineage>
        <taxon>Eukaryota</taxon>
        <taxon>Viridiplantae</taxon>
        <taxon>Chlorophyta</taxon>
        <taxon>core chlorophytes</taxon>
        <taxon>Chlorophyceae</taxon>
        <taxon>CS clade</taxon>
        <taxon>Chlamydomonadales</taxon>
        <taxon>Dunaliellaceae</taxon>
        <taxon>Dunaliella</taxon>
    </lineage>
</organism>